<evidence type="ECO:0000256" key="7">
    <source>
        <dbReference type="ARBA" id="ARBA00022842"/>
    </source>
</evidence>
<evidence type="ECO:0000256" key="6">
    <source>
        <dbReference type="ARBA" id="ARBA00022840"/>
    </source>
</evidence>
<dbReference type="NCBIfam" id="TIGR00131">
    <property type="entry name" value="gal_kin"/>
    <property type="match status" value="1"/>
</dbReference>
<evidence type="ECO:0000313" key="12">
    <source>
        <dbReference type="EMBL" id="CAD7086553.1"/>
    </source>
</evidence>
<protein>
    <recommendedName>
        <fullName evidence="14">Galactokinase</fullName>
    </recommendedName>
</protein>
<evidence type="ECO:0000313" key="13">
    <source>
        <dbReference type="Proteomes" id="UP000594454"/>
    </source>
</evidence>
<dbReference type="FunFam" id="3.30.70.890:FF:000001">
    <property type="entry name" value="Galactokinase"/>
    <property type="match status" value="1"/>
</dbReference>
<keyword evidence="3" id="KW-0479">Metal-binding</keyword>
<dbReference type="GO" id="GO:0006012">
    <property type="term" value="P:galactose metabolic process"/>
    <property type="evidence" value="ECO:0007669"/>
    <property type="project" value="InterPro"/>
</dbReference>
<keyword evidence="13" id="KW-1185">Reference proteome</keyword>
<dbReference type="InterPro" id="IPR000705">
    <property type="entry name" value="Galactokinase"/>
</dbReference>
<dbReference type="InterPro" id="IPR014721">
    <property type="entry name" value="Ribsml_uS5_D2-typ_fold_subgr"/>
</dbReference>
<dbReference type="PRINTS" id="PR00959">
    <property type="entry name" value="MEVGALKINASE"/>
</dbReference>
<dbReference type="PANTHER" id="PTHR10457:SF7">
    <property type="entry name" value="GALACTOKINASE-RELATED"/>
    <property type="match status" value="1"/>
</dbReference>
<dbReference type="InterPro" id="IPR013750">
    <property type="entry name" value="GHMP_kinase_C_dom"/>
</dbReference>
<keyword evidence="4" id="KW-0547">Nucleotide-binding</keyword>
<feature type="domain" description="GHMP kinase C-terminal" evidence="10">
    <location>
        <begin position="287"/>
        <end position="369"/>
    </location>
</feature>
<comment type="similarity">
    <text evidence="1">Belongs to the GHMP kinase family. GalK subfamily.</text>
</comment>
<dbReference type="Pfam" id="PF00288">
    <property type="entry name" value="GHMP_kinases_N"/>
    <property type="match status" value="1"/>
</dbReference>
<keyword evidence="5" id="KW-0418">Kinase</keyword>
<dbReference type="Pfam" id="PF08544">
    <property type="entry name" value="GHMP_kinases_C"/>
    <property type="match status" value="1"/>
</dbReference>
<dbReference type="GO" id="GO:0005829">
    <property type="term" value="C:cytosol"/>
    <property type="evidence" value="ECO:0007669"/>
    <property type="project" value="TreeGrafter"/>
</dbReference>
<dbReference type="InterPro" id="IPR006206">
    <property type="entry name" value="Mevalonate/galactokinase"/>
</dbReference>
<dbReference type="GO" id="GO:0005524">
    <property type="term" value="F:ATP binding"/>
    <property type="evidence" value="ECO:0007669"/>
    <property type="project" value="UniProtKB-KW"/>
</dbReference>
<evidence type="ECO:0000256" key="4">
    <source>
        <dbReference type="ARBA" id="ARBA00022741"/>
    </source>
</evidence>
<dbReference type="InParanoid" id="A0A7R8UTB0"/>
<dbReference type="InterPro" id="IPR020568">
    <property type="entry name" value="Ribosomal_Su5_D2-typ_SF"/>
</dbReference>
<evidence type="ECO:0000259" key="10">
    <source>
        <dbReference type="Pfam" id="PF08544"/>
    </source>
</evidence>
<dbReference type="EMBL" id="LR899012">
    <property type="protein sequence ID" value="CAD7086553.1"/>
    <property type="molecule type" value="Genomic_DNA"/>
</dbReference>
<name>A0A7R8UTB0_HERIL</name>
<keyword evidence="6" id="KW-0067">ATP-binding</keyword>
<organism evidence="12 13">
    <name type="scientific">Hermetia illucens</name>
    <name type="common">Black soldier fly</name>
    <dbReference type="NCBI Taxonomy" id="343691"/>
    <lineage>
        <taxon>Eukaryota</taxon>
        <taxon>Metazoa</taxon>
        <taxon>Ecdysozoa</taxon>
        <taxon>Arthropoda</taxon>
        <taxon>Hexapoda</taxon>
        <taxon>Insecta</taxon>
        <taxon>Pterygota</taxon>
        <taxon>Neoptera</taxon>
        <taxon>Endopterygota</taxon>
        <taxon>Diptera</taxon>
        <taxon>Brachycera</taxon>
        <taxon>Stratiomyomorpha</taxon>
        <taxon>Stratiomyidae</taxon>
        <taxon>Hermetiinae</taxon>
        <taxon>Hermetia</taxon>
    </lineage>
</organism>
<evidence type="ECO:0000259" key="11">
    <source>
        <dbReference type="Pfam" id="PF10509"/>
    </source>
</evidence>
<evidence type="ECO:0000256" key="3">
    <source>
        <dbReference type="ARBA" id="ARBA00022723"/>
    </source>
</evidence>
<dbReference type="FunFam" id="3.30.230.10:FF:000040">
    <property type="entry name" value="Galactokinase 1"/>
    <property type="match status" value="1"/>
</dbReference>
<dbReference type="Gene3D" id="3.30.70.890">
    <property type="entry name" value="GHMP kinase, C-terminal domain"/>
    <property type="match status" value="1"/>
</dbReference>
<dbReference type="Pfam" id="PF10509">
    <property type="entry name" value="GalKase_gal_bdg"/>
    <property type="match status" value="1"/>
</dbReference>
<dbReference type="SUPFAM" id="SSF55060">
    <property type="entry name" value="GHMP Kinase, C-terminal domain"/>
    <property type="match status" value="1"/>
</dbReference>
<dbReference type="InterPro" id="IPR019741">
    <property type="entry name" value="Galactokinase_CS"/>
</dbReference>
<dbReference type="OrthoDB" id="275179at2759"/>
<dbReference type="PIRSF" id="PIRSF000530">
    <property type="entry name" value="Galactokinase"/>
    <property type="match status" value="1"/>
</dbReference>
<dbReference type="InterPro" id="IPR019539">
    <property type="entry name" value="GalKase_N"/>
</dbReference>
<dbReference type="PROSITE" id="PS00106">
    <property type="entry name" value="GALACTOKINASE"/>
    <property type="match status" value="1"/>
</dbReference>
<evidence type="ECO:0008006" key="14">
    <source>
        <dbReference type="Google" id="ProtNLM"/>
    </source>
</evidence>
<evidence type="ECO:0000256" key="1">
    <source>
        <dbReference type="ARBA" id="ARBA00006566"/>
    </source>
</evidence>
<accession>A0A7R8UTB0</accession>
<feature type="domain" description="Galactokinase N-terminal" evidence="11">
    <location>
        <begin position="17"/>
        <end position="65"/>
    </location>
</feature>
<dbReference type="Proteomes" id="UP000594454">
    <property type="component" value="Chromosome 4"/>
</dbReference>
<dbReference type="InterPro" id="IPR006204">
    <property type="entry name" value="GHMP_kinase_N_dom"/>
</dbReference>
<dbReference type="Gene3D" id="3.30.230.10">
    <property type="match status" value="1"/>
</dbReference>
<keyword evidence="8" id="KW-0119">Carbohydrate metabolism</keyword>
<dbReference type="InterPro" id="IPR036554">
    <property type="entry name" value="GHMP_kinase_C_sf"/>
</dbReference>
<keyword evidence="2" id="KW-0808">Transferase</keyword>
<reference evidence="12 13" key="1">
    <citation type="submission" date="2020-11" db="EMBL/GenBank/DDBJ databases">
        <authorList>
            <person name="Wallbank WR R."/>
            <person name="Pardo Diaz C."/>
            <person name="Kozak K."/>
            <person name="Martin S."/>
            <person name="Jiggins C."/>
            <person name="Moest M."/>
            <person name="Warren A I."/>
            <person name="Generalovic N T."/>
            <person name="Byers J.R.P. K."/>
            <person name="Montejo-Kovacevich G."/>
            <person name="Yen C E."/>
        </authorList>
    </citation>
    <scope>NUCLEOTIDE SEQUENCE [LARGE SCALE GENOMIC DNA]</scope>
</reference>
<dbReference type="GO" id="GO:0004335">
    <property type="term" value="F:galactokinase activity"/>
    <property type="evidence" value="ECO:0007669"/>
    <property type="project" value="InterPro"/>
</dbReference>
<evidence type="ECO:0000259" key="9">
    <source>
        <dbReference type="Pfam" id="PF00288"/>
    </source>
</evidence>
<proteinExistence type="inferred from homology"/>
<evidence type="ECO:0000256" key="2">
    <source>
        <dbReference type="ARBA" id="ARBA00022679"/>
    </source>
</evidence>
<dbReference type="PRINTS" id="PR00473">
    <property type="entry name" value="GALCTOKINASE"/>
</dbReference>
<sequence>MSASQQTLQELIEKGQQAFRNTFGYEAEVASFAPGRVNLIGEHIDYNDGFALPMALSMGTVVMGARNKSQSTADIITFSEKIDGTNRIQFDVKALEPSNPAWANYVKGVIYHFNHNVPGFNAVIVSNVPMGAGVSSSAALEVSTLLFIEALSTKRIASNDERAKICVRAEHTFAGTPCGIMDQMISLNATANHALLIDFRSLESWQIPFMSKSLAILICNSNVRHKLSDGEYGKRREQCSKALELMGLKSFRDVQPEHLSVLYKANDQVLINRTKHVIEEIQRTMDAAEALKNGDFKKMGELMKQSHTSLRDLYEVSCEELDALVDVANSCPGVLGSRMTGGGFGGSTVTLLETQCVDTVISNIKKMYKEKYNREADCFVVLPSAGARIIKL</sequence>
<gene>
    <name evidence="12" type="ORF">HERILL_LOCUS9319</name>
</gene>
<dbReference type="PANTHER" id="PTHR10457">
    <property type="entry name" value="MEVALONATE KINASE/GALACTOKINASE"/>
    <property type="match status" value="1"/>
</dbReference>
<evidence type="ECO:0000256" key="8">
    <source>
        <dbReference type="ARBA" id="ARBA00023277"/>
    </source>
</evidence>
<dbReference type="AlphaFoldDB" id="A0A7R8UTB0"/>
<dbReference type="SUPFAM" id="SSF54211">
    <property type="entry name" value="Ribosomal protein S5 domain 2-like"/>
    <property type="match status" value="1"/>
</dbReference>
<keyword evidence="7" id="KW-0460">Magnesium</keyword>
<evidence type="ECO:0000256" key="5">
    <source>
        <dbReference type="ARBA" id="ARBA00022777"/>
    </source>
</evidence>
<dbReference type="GO" id="GO:0046872">
    <property type="term" value="F:metal ion binding"/>
    <property type="evidence" value="ECO:0007669"/>
    <property type="project" value="UniProtKB-KW"/>
</dbReference>
<feature type="domain" description="GHMP kinase N-terminal" evidence="9">
    <location>
        <begin position="104"/>
        <end position="187"/>
    </location>
</feature>